<dbReference type="AlphaFoldDB" id="A0A4Z0W6D5"/>
<evidence type="ECO:0000313" key="3">
    <source>
        <dbReference type="Proteomes" id="UP000297475"/>
    </source>
</evidence>
<feature type="signal peptide" evidence="1">
    <location>
        <begin position="1"/>
        <end position="19"/>
    </location>
</feature>
<sequence>MRLLTLLLLSAVLASTASASGYRHNLSTDLINWGFLKPNIGYDYRLSNHFSLGSGLSFDAQALEDGIVVTPRLRYETNGAFRDGALVELGARLPTDDEILAEGGLGYSFWVDRMHLTPVAVVRHDMSWQVRLELGYGWY</sequence>
<protein>
    <recommendedName>
        <fullName evidence="4">Outer membrane protein beta-barrel domain-containing protein</fullName>
    </recommendedName>
</protein>
<feature type="chain" id="PRO_5021261676" description="Outer membrane protein beta-barrel domain-containing protein" evidence="1">
    <location>
        <begin position="20"/>
        <end position="139"/>
    </location>
</feature>
<organism evidence="2 3">
    <name type="scientific">Natronospirillum operosum</name>
    <dbReference type="NCBI Taxonomy" id="2759953"/>
    <lineage>
        <taxon>Bacteria</taxon>
        <taxon>Pseudomonadati</taxon>
        <taxon>Pseudomonadota</taxon>
        <taxon>Gammaproteobacteria</taxon>
        <taxon>Oceanospirillales</taxon>
        <taxon>Natronospirillaceae</taxon>
        <taxon>Natronospirillum</taxon>
    </lineage>
</organism>
<reference evidence="2 3" key="1">
    <citation type="submission" date="2019-04" db="EMBL/GenBank/DDBJ databases">
        <title>Natronospirillum operosus gen. nov., sp. nov., a haloalkaliphilic satellite isolated from decaying biomass of laboratory culture of cyanobacterium Geitlerinema sp. and proposal of Natronospirillaceae fam. nov. and Saccharospirillaceae fam. nov.</title>
        <authorList>
            <person name="Kevbrin V."/>
            <person name="Boltyanskaya Y."/>
            <person name="Koziaeva V."/>
            <person name="Grouzdev D.S."/>
            <person name="Park M."/>
            <person name="Cho J."/>
        </authorList>
    </citation>
    <scope>NUCLEOTIDE SEQUENCE [LARGE SCALE GENOMIC DNA]</scope>
    <source>
        <strain evidence="2 3">G-116</strain>
    </source>
</reference>
<name>A0A4Z0W6D5_9GAMM</name>
<keyword evidence="1" id="KW-0732">Signal</keyword>
<dbReference type="Proteomes" id="UP000297475">
    <property type="component" value="Unassembled WGS sequence"/>
</dbReference>
<evidence type="ECO:0008006" key="4">
    <source>
        <dbReference type="Google" id="ProtNLM"/>
    </source>
</evidence>
<evidence type="ECO:0000313" key="2">
    <source>
        <dbReference type="EMBL" id="TGG90074.1"/>
    </source>
</evidence>
<dbReference type="RefSeq" id="WP_135485021.1">
    <property type="nucleotide sequence ID" value="NZ_SRMF01000017.1"/>
</dbReference>
<accession>A0A4Z0W6D5</accession>
<dbReference type="EMBL" id="SRMF01000017">
    <property type="protein sequence ID" value="TGG90074.1"/>
    <property type="molecule type" value="Genomic_DNA"/>
</dbReference>
<gene>
    <name evidence="2" type="ORF">E4656_19595</name>
</gene>
<evidence type="ECO:0000256" key="1">
    <source>
        <dbReference type="SAM" id="SignalP"/>
    </source>
</evidence>
<comment type="caution">
    <text evidence="2">The sequence shown here is derived from an EMBL/GenBank/DDBJ whole genome shotgun (WGS) entry which is preliminary data.</text>
</comment>
<proteinExistence type="predicted"/>
<keyword evidence="3" id="KW-1185">Reference proteome</keyword>